<dbReference type="OMA" id="NDESCEV"/>
<dbReference type="PANTHER" id="PTHR22803">
    <property type="entry name" value="MANNOSE, PHOSPHOLIPASE, LECTIN RECEPTOR RELATED"/>
    <property type="match status" value="1"/>
</dbReference>
<dbReference type="OrthoDB" id="6051775at2759"/>
<gene>
    <name evidence="2" type="ORF">CAPTEDRAFT_79334</name>
</gene>
<dbReference type="EMBL" id="AMQN01004422">
    <property type="status" value="NOT_ANNOTATED_CDS"/>
    <property type="molecule type" value="Genomic_DNA"/>
</dbReference>
<evidence type="ECO:0000259" key="1">
    <source>
        <dbReference type="PROSITE" id="PS50041"/>
    </source>
</evidence>
<dbReference type="PROSITE" id="PS50041">
    <property type="entry name" value="C_TYPE_LECTIN_2"/>
    <property type="match status" value="1"/>
</dbReference>
<name>R7VJD4_CAPTE</name>
<dbReference type="CDD" id="cd00037">
    <property type="entry name" value="CLECT"/>
    <property type="match status" value="1"/>
</dbReference>
<dbReference type="SMART" id="SM00034">
    <property type="entry name" value="CLECT"/>
    <property type="match status" value="1"/>
</dbReference>
<dbReference type="InterPro" id="IPR001304">
    <property type="entry name" value="C-type_lectin-like"/>
</dbReference>
<evidence type="ECO:0000313" key="2">
    <source>
        <dbReference type="EMBL" id="ELU15880.1"/>
    </source>
</evidence>
<sequence length="115" mass="13211">SCYSFETSNPTTWQEAKQACLEKGGRLVVMETDEEFDFIAEILRGNEDVWTGANDIAEEGNWIWEGSDHQFEDLNRWGRGEPSGRTIENCGEMYKDIDFALNDIRCNAVNDYICE</sequence>
<dbReference type="InterPro" id="IPR050111">
    <property type="entry name" value="C-type_lectin/snaclec_domain"/>
</dbReference>
<evidence type="ECO:0000313" key="4">
    <source>
        <dbReference type="Proteomes" id="UP000014760"/>
    </source>
</evidence>
<reference evidence="4" key="1">
    <citation type="submission" date="2012-12" db="EMBL/GenBank/DDBJ databases">
        <authorList>
            <person name="Hellsten U."/>
            <person name="Grimwood J."/>
            <person name="Chapman J.A."/>
            <person name="Shapiro H."/>
            <person name="Aerts A."/>
            <person name="Otillar R.P."/>
            <person name="Terry A.Y."/>
            <person name="Boore J.L."/>
            <person name="Simakov O."/>
            <person name="Marletaz F."/>
            <person name="Cho S.-J."/>
            <person name="Edsinger-Gonzales E."/>
            <person name="Havlak P."/>
            <person name="Kuo D.-H."/>
            <person name="Larsson T."/>
            <person name="Lv J."/>
            <person name="Arendt D."/>
            <person name="Savage R."/>
            <person name="Osoegawa K."/>
            <person name="de Jong P."/>
            <person name="Lindberg D.R."/>
            <person name="Seaver E.C."/>
            <person name="Weisblat D.A."/>
            <person name="Putnam N.H."/>
            <person name="Grigoriev I.V."/>
            <person name="Rokhsar D.S."/>
        </authorList>
    </citation>
    <scope>NUCLEOTIDE SEQUENCE</scope>
    <source>
        <strain evidence="4">I ESC-2004</strain>
    </source>
</reference>
<dbReference type="Proteomes" id="UP000014760">
    <property type="component" value="Unassembled WGS sequence"/>
</dbReference>
<dbReference type="AlphaFoldDB" id="R7VJD4"/>
<protein>
    <recommendedName>
        <fullName evidence="1">C-type lectin domain-containing protein</fullName>
    </recommendedName>
</protein>
<dbReference type="EnsemblMetazoa" id="CapteT79334">
    <property type="protein sequence ID" value="CapteP79334"/>
    <property type="gene ID" value="CapteG79334"/>
</dbReference>
<dbReference type="FunCoup" id="R7VJD4">
    <property type="interactions" value="39"/>
</dbReference>
<proteinExistence type="predicted"/>
<dbReference type="STRING" id="283909.R7VJD4"/>
<organism evidence="2">
    <name type="scientific">Capitella teleta</name>
    <name type="common">Polychaete worm</name>
    <dbReference type="NCBI Taxonomy" id="283909"/>
    <lineage>
        <taxon>Eukaryota</taxon>
        <taxon>Metazoa</taxon>
        <taxon>Spiralia</taxon>
        <taxon>Lophotrochozoa</taxon>
        <taxon>Annelida</taxon>
        <taxon>Polychaeta</taxon>
        <taxon>Sedentaria</taxon>
        <taxon>Scolecida</taxon>
        <taxon>Capitellidae</taxon>
        <taxon>Capitella</taxon>
    </lineage>
</organism>
<accession>R7VJD4</accession>
<feature type="non-terminal residue" evidence="2">
    <location>
        <position position="1"/>
    </location>
</feature>
<reference evidence="2 4" key="2">
    <citation type="journal article" date="2013" name="Nature">
        <title>Insights into bilaterian evolution from three spiralian genomes.</title>
        <authorList>
            <person name="Simakov O."/>
            <person name="Marletaz F."/>
            <person name="Cho S.J."/>
            <person name="Edsinger-Gonzales E."/>
            <person name="Havlak P."/>
            <person name="Hellsten U."/>
            <person name="Kuo D.H."/>
            <person name="Larsson T."/>
            <person name="Lv J."/>
            <person name="Arendt D."/>
            <person name="Savage R."/>
            <person name="Osoegawa K."/>
            <person name="de Jong P."/>
            <person name="Grimwood J."/>
            <person name="Chapman J.A."/>
            <person name="Shapiro H."/>
            <person name="Aerts A."/>
            <person name="Otillar R.P."/>
            <person name="Terry A.Y."/>
            <person name="Boore J.L."/>
            <person name="Grigoriev I.V."/>
            <person name="Lindberg D.R."/>
            <person name="Seaver E.C."/>
            <person name="Weisblat D.A."/>
            <person name="Putnam N.H."/>
            <person name="Rokhsar D.S."/>
        </authorList>
    </citation>
    <scope>NUCLEOTIDE SEQUENCE</scope>
    <source>
        <strain evidence="2 4">I ESC-2004</strain>
    </source>
</reference>
<dbReference type="EMBL" id="KB293500">
    <property type="protein sequence ID" value="ELU15880.1"/>
    <property type="molecule type" value="Genomic_DNA"/>
</dbReference>
<dbReference type="HOGENOM" id="CLU_049894_10_0_1"/>
<dbReference type="InterPro" id="IPR016186">
    <property type="entry name" value="C-type_lectin-like/link_sf"/>
</dbReference>
<dbReference type="InterPro" id="IPR016187">
    <property type="entry name" value="CTDL_fold"/>
</dbReference>
<dbReference type="Pfam" id="PF00059">
    <property type="entry name" value="Lectin_C"/>
    <property type="match status" value="1"/>
</dbReference>
<dbReference type="SUPFAM" id="SSF56436">
    <property type="entry name" value="C-type lectin-like"/>
    <property type="match status" value="1"/>
</dbReference>
<evidence type="ECO:0000313" key="3">
    <source>
        <dbReference type="EnsemblMetazoa" id="CapteP79334"/>
    </source>
</evidence>
<keyword evidence="4" id="KW-1185">Reference proteome</keyword>
<dbReference type="Gene3D" id="3.10.100.10">
    <property type="entry name" value="Mannose-Binding Protein A, subunit A"/>
    <property type="match status" value="1"/>
</dbReference>
<feature type="domain" description="C-type lectin" evidence="1">
    <location>
        <begin position="1"/>
        <end position="115"/>
    </location>
</feature>
<feature type="non-terminal residue" evidence="2">
    <location>
        <position position="115"/>
    </location>
</feature>
<reference evidence="3" key="3">
    <citation type="submission" date="2015-06" db="UniProtKB">
        <authorList>
            <consortium name="EnsemblMetazoa"/>
        </authorList>
    </citation>
    <scope>IDENTIFICATION</scope>
</reference>